<comment type="similarity">
    <text evidence="3">Belongs to the diphthine synthase family.</text>
</comment>
<dbReference type="PANTHER" id="PTHR10882:SF0">
    <property type="entry name" value="DIPHTHINE METHYL ESTER SYNTHASE"/>
    <property type="match status" value="1"/>
</dbReference>
<evidence type="ECO:0000313" key="12">
    <source>
        <dbReference type="Proteomes" id="UP001521116"/>
    </source>
</evidence>
<keyword evidence="7" id="KW-0949">S-adenosyl-L-methionine</keyword>
<keyword evidence="5" id="KW-0489">Methyltransferase</keyword>
<dbReference type="PANTHER" id="PTHR10882">
    <property type="entry name" value="DIPHTHINE SYNTHASE"/>
    <property type="match status" value="1"/>
</dbReference>
<comment type="pathway">
    <text evidence="2">Protein modification; peptidyl-diphthamide biosynthesis.</text>
</comment>
<dbReference type="InterPro" id="IPR055222">
    <property type="entry name" value="PRISE-like_Rossmann-fold"/>
</dbReference>
<evidence type="ECO:0000256" key="1">
    <source>
        <dbReference type="ARBA" id="ARBA00004006"/>
    </source>
</evidence>
<evidence type="ECO:0000259" key="9">
    <source>
        <dbReference type="Pfam" id="PF00590"/>
    </source>
</evidence>
<dbReference type="Gene3D" id="3.40.50.720">
    <property type="entry name" value="NAD(P)-binding Rossmann-like Domain"/>
    <property type="match status" value="1"/>
</dbReference>
<dbReference type="HAMAP" id="MF_01084">
    <property type="entry name" value="Diphthine_synth"/>
    <property type="match status" value="1"/>
</dbReference>
<reference evidence="11 12" key="1">
    <citation type="submission" date="2024-02" db="EMBL/GenBank/DDBJ databases">
        <title>De novo assembly and annotation of 12 fungi associated with fruit tree decline syndrome in Ontario, Canada.</title>
        <authorList>
            <person name="Sulman M."/>
            <person name="Ellouze W."/>
            <person name="Ilyukhin E."/>
        </authorList>
    </citation>
    <scope>NUCLEOTIDE SEQUENCE [LARGE SCALE GENOMIC DNA]</scope>
    <source>
        <strain evidence="11 12">M1-105</strain>
    </source>
</reference>
<dbReference type="EMBL" id="JAJVDC020000022">
    <property type="protein sequence ID" value="KAL1633324.1"/>
    <property type="molecule type" value="Genomic_DNA"/>
</dbReference>
<name>A0ABR3T190_9PEZI</name>
<evidence type="ECO:0000256" key="2">
    <source>
        <dbReference type="ARBA" id="ARBA00005156"/>
    </source>
</evidence>
<feature type="domain" description="PRISE-like Rossmann-fold" evidence="10">
    <location>
        <begin position="434"/>
        <end position="611"/>
    </location>
</feature>
<dbReference type="Gene3D" id="3.40.1010.10">
    <property type="entry name" value="Cobalt-precorrin-4 Transmethylase, Domain 1"/>
    <property type="match status" value="1"/>
</dbReference>
<proteinExistence type="inferred from homology"/>
<comment type="catalytic activity">
    <reaction evidence="8">
        <text>2-[(3S)-amino-3-carboxypropyl]-L-histidyl-[translation elongation factor 2] + 4 S-adenosyl-L-methionine = diphthine methyl ester-[translation elongation factor 2] + 4 S-adenosyl-L-homocysteine + 3 H(+)</text>
        <dbReference type="Rhea" id="RHEA:42652"/>
        <dbReference type="Rhea" id="RHEA-COMP:9749"/>
        <dbReference type="Rhea" id="RHEA-COMP:10173"/>
        <dbReference type="ChEBI" id="CHEBI:15378"/>
        <dbReference type="ChEBI" id="CHEBI:57856"/>
        <dbReference type="ChEBI" id="CHEBI:59789"/>
        <dbReference type="ChEBI" id="CHEBI:73995"/>
        <dbReference type="ChEBI" id="CHEBI:79005"/>
        <dbReference type="EC" id="2.1.1.314"/>
    </reaction>
</comment>
<evidence type="ECO:0000256" key="8">
    <source>
        <dbReference type="ARBA" id="ARBA00048752"/>
    </source>
</evidence>
<protein>
    <recommendedName>
        <fullName evidence="4">diphthine methyl ester synthase</fullName>
        <ecNumber evidence="4">2.1.1.314</ecNumber>
    </recommendedName>
</protein>
<evidence type="ECO:0000313" key="11">
    <source>
        <dbReference type="EMBL" id="KAL1633324.1"/>
    </source>
</evidence>
<dbReference type="InterPro" id="IPR035996">
    <property type="entry name" value="4pyrrol_Methylase_sf"/>
</dbReference>
<dbReference type="NCBIfam" id="TIGR00522">
    <property type="entry name" value="dph5"/>
    <property type="match status" value="1"/>
</dbReference>
<evidence type="ECO:0000256" key="4">
    <source>
        <dbReference type="ARBA" id="ARBA00011927"/>
    </source>
</evidence>
<comment type="caution">
    <text evidence="11">The sequence shown here is derived from an EMBL/GenBank/DDBJ whole genome shotgun (WGS) entry which is preliminary data.</text>
</comment>
<gene>
    <name evidence="11" type="ORF">SLS56_002957</name>
</gene>
<feature type="domain" description="Tetrapyrrole methylase" evidence="9">
    <location>
        <begin position="1"/>
        <end position="237"/>
    </location>
</feature>
<comment type="function">
    <text evidence="1">S-adenosyl-L-methionine-dependent methyltransferase that catalyzes four methylations of the modified target histidine residue in translation elongation factor 2 (EF-2), to form an intermediate called diphthine methyl ester. The four successive methylation reactions represent the second step of diphthamide biosynthesis.</text>
</comment>
<dbReference type="InterPro" id="IPR014777">
    <property type="entry name" value="4pyrrole_Mease_sub1"/>
</dbReference>
<sequence length="739" mass="82639">MLHFIGLGLADEKDITVRGLEIVKNAERVYLEAYTAVLLVDKERLEAFYGRSVIIADREMVESASDDILADADKVDVAFCVVGDPFGATTHTDLVLRARELGIPTNTVPNASILTGVGCTGLQLYNFGQTISMVFFTDNWRPASWYDKILENDAIGLHTLVLLDIKVKEPNLEALARGKIVYEPPRFMTVAQCAQQMIEIDEEKGKGICGKDSLAVGVARVGAPDQTIVAGTLEQLAQSDLGKPLHSLVLVGKNTHDLERDYLRAYAVDAEVFDAAWAKKNEGAIEWIPKHTSPFLAEQDNTSTISIMATTQQIQTKGIYRGLPVFPETDDKKGLTAIITGANGISGQHMLRVLAQNPQRWSKIYCLSRRPPAIPEGLPPQAEHISLDFLKEPDYIARALEKHKVRADYVFFYSYIQVPPKDGQGLWSNAEDMAIVNTQLLSNFLGALDLASITPRRVMLQTGAKHYGVHLGPARVPQEEHDPRVLIEPNFYYPQEDYLFDWCEEKSGVGWNVIRPSFILGAVPDAAMNMVFPLAAYAVVCKRLGWPLDFPGDLEAWERPEDMSSAMLNGYQEEWVVLDDGTANEAFNAADGSAFTWSKFWPKLAEYHGLEWKGPDLEEGAYSVITIPRDETPRGFGPQATIRRRFTLTDWAKKPEVQQAWKELAQEHDLLDKELRDVDRIFSFTDNALANSVCINFSMDKSRRFGWFGTVSSADCILEVIRDFEKLKMIPPARDGKVY</sequence>
<dbReference type="EC" id="2.1.1.314" evidence="4"/>
<dbReference type="InterPro" id="IPR014776">
    <property type="entry name" value="4pyrrole_Mease_sub2"/>
</dbReference>
<dbReference type="InterPro" id="IPR004551">
    <property type="entry name" value="Dphthn_synthase"/>
</dbReference>
<evidence type="ECO:0000256" key="3">
    <source>
        <dbReference type="ARBA" id="ARBA00006729"/>
    </source>
</evidence>
<dbReference type="SUPFAM" id="SSF51735">
    <property type="entry name" value="NAD(P)-binding Rossmann-fold domains"/>
    <property type="match status" value="1"/>
</dbReference>
<evidence type="ECO:0000256" key="7">
    <source>
        <dbReference type="ARBA" id="ARBA00022691"/>
    </source>
</evidence>
<keyword evidence="12" id="KW-1185">Reference proteome</keyword>
<dbReference type="Proteomes" id="UP001521116">
    <property type="component" value="Unassembled WGS sequence"/>
</dbReference>
<evidence type="ECO:0000256" key="5">
    <source>
        <dbReference type="ARBA" id="ARBA00022603"/>
    </source>
</evidence>
<dbReference type="InterPro" id="IPR036291">
    <property type="entry name" value="NAD(P)-bd_dom_sf"/>
</dbReference>
<organism evidence="11 12">
    <name type="scientific">Neofusicoccum ribis</name>
    <dbReference type="NCBI Taxonomy" id="45134"/>
    <lineage>
        <taxon>Eukaryota</taxon>
        <taxon>Fungi</taxon>
        <taxon>Dikarya</taxon>
        <taxon>Ascomycota</taxon>
        <taxon>Pezizomycotina</taxon>
        <taxon>Dothideomycetes</taxon>
        <taxon>Dothideomycetes incertae sedis</taxon>
        <taxon>Botryosphaeriales</taxon>
        <taxon>Botryosphaeriaceae</taxon>
        <taxon>Neofusicoccum</taxon>
    </lineage>
</organism>
<dbReference type="Gene3D" id="3.30.950.10">
    <property type="entry name" value="Methyltransferase, Cobalt-precorrin-4 Transmethylase, Domain 2"/>
    <property type="match status" value="1"/>
</dbReference>
<dbReference type="CDD" id="cd08948">
    <property type="entry name" value="5beta-POR_like_SDR_a"/>
    <property type="match status" value="1"/>
</dbReference>
<accession>A0ABR3T190</accession>
<dbReference type="CDD" id="cd11647">
    <property type="entry name" value="DHP5_DphB"/>
    <property type="match status" value="1"/>
</dbReference>
<keyword evidence="6" id="KW-0808">Transferase</keyword>
<dbReference type="Pfam" id="PF00590">
    <property type="entry name" value="TP_methylase"/>
    <property type="match status" value="1"/>
</dbReference>
<evidence type="ECO:0000259" key="10">
    <source>
        <dbReference type="Pfam" id="PF22917"/>
    </source>
</evidence>
<dbReference type="SUPFAM" id="SSF53790">
    <property type="entry name" value="Tetrapyrrole methylase"/>
    <property type="match status" value="1"/>
</dbReference>
<evidence type="ECO:0000256" key="6">
    <source>
        <dbReference type="ARBA" id="ARBA00022679"/>
    </source>
</evidence>
<dbReference type="InterPro" id="IPR000878">
    <property type="entry name" value="4pyrrol_Mease"/>
</dbReference>
<dbReference type="Pfam" id="PF22917">
    <property type="entry name" value="PRISE"/>
    <property type="match status" value="1"/>
</dbReference>